<dbReference type="EMBL" id="JADCNL010000626">
    <property type="protein sequence ID" value="KAG0445990.1"/>
    <property type="molecule type" value="Genomic_DNA"/>
</dbReference>
<dbReference type="Proteomes" id="UP000636800">
    <property type="component" value="Unassembled WGS sequence"/>
</dbReference>
<accession>A0A835P675</accession>
<organism evidence="3 5">
    <name type="scientific">Vanilla planifolia</name>
    <name type="common">Vanilla</name>
    <dbReference type="NCBI Taxonomy" id="51239"/>
    <lineage>
        <taxon>Eukaryota</taxon>
        <taxon>Viridiplantae</taxon>
        <taxon>Streptophyta</taxon>
        <taxon>Embryophyta</taxon>
        <taxon>Tracheophyta</taxon>
        <taxon>Spermatophyta</taxon>
        <taxon>Magnoliopsida</taxon>
        <taxon>Liliopsida</taxon>
        <taxon>Asparagales</taxon>
        <taxon>Orchidaceae</taxon>
        <taxon>Vanilloideae</taxon>
        <taxon>Vanilleae</taxon>
        <taxon>Vanilla</taxon>
    </lineage>
</organism>
<reference evidence="4 5" key="1">
    <citation type="journal article" date="2020" name="Nat. Food">
        <title>A phased Vanilla planifolia genome enables genetic improvement of flavour and production.</title>
        <authorList>
            <person name="Hasing T."/>
            <person name="Tang H."/>
            <person name="Brym M."/>
            <person name="Khazi F."/>
            <person name="Huang T."/>
            <person name="Chambers A.H."/>
        </authorList>
    </citation>
    <scope>NUCLEOTIDE SEQUENCE [LARGE SCALE GENOMIC DNA]</scope>
    <source>
        <tissue evidence="3">Leaf</tissue>
    </source>
</reference>
<protein>
    <submittedName>
        <fullName evidence="3">Uncharacterized protein</fullName>
    </submittedName>
</protein>
<dbReference type="EMBL" id="JADCNM010000627">
    <property type="protein sequence ID" value="KAG0445997.1"/>
    <property type="molecule type" value="Genomic_DNA"/>
</dbReference>
<evidence type="ECO:0000256" key="1">
    <source>
        <dbReference type="SAM" id="MobiDB-lite"/>
    </source>
</evidence>
<sequence>MTAPPPLPREQSRNRARRYLSFLTEVCLCRPLVELPLDDFVTNHFGSPCRPTKTRRHSVVRAGGRPDGGLSAVRENSIQTAPT</sequence>
<keyword evidence="4" id="KW-1185">Reference proteome</keyword>
<dbReference type="AlphaFoldDB" id="A0A835P675"/>
<comment type="caution">
    <text evidence="3">The sequence shown here is derived from an EMBL/GenBank/DDBJ whole genome shotgun (WGS) entry which is preliminary data.</text>
</comment>
<evidence type="ECO:0000313" key="2">
    <source>
        <dbReference type="EMBL" id="KAG0445990.1"/>
    </source>
</evidence>
<evidence type="ECO:0000313" key="4">
    <source>
        <dbReference type="Proteomes" id="UP000636800"/>
    </source>
</evidence>
<evidence type="ECO:0000313" key="5">
    <source>
        <dbReference type="Proteomes" id="UP000639772"/>
    </source>
</evidence>
<evidence type="ECO:0000313" key="3">
    <source>
        <dbReference type="EMBL" id="KAG0445997.1"/>
    </source>
</evidence>
<name>A0A835P675_VANPL</name>
<feature type="region of interest" description="Disordered" evidence="1">
    <location>
        <begin position="44"/>
        <end position="83"/>
    </location>
</feature>
<dbReference type="Proteomes" id="UP000639772">
    <property type="component" value="Unassembled WGS sequence"/>
</dbReference>
<feature type="compositionally biased region" description="Polar residues" evidence="1">
    <location>
        <begin position="74"/>
        <end position="83"/>
    </location>
</feature>
<proteinExistence type="predicted"/>
<gene>
    <name evidence="2" type="ORF">HPP92_029054</name>
    <name evidence="3" type="ORF">HPP92_029065</name>
</gene>